<gene>
    <name evidence="2" type="ORF">TIFTF001_019024</name>
</gene>
<evidence type="ECO:0000256" key="1">
    <source>
        <dbReference type="SAM" id="MobiDB-lite"/>
    </source>
</evidence>
<reference evidence="2" key="1">
    <citation type="submission" date="2023-07" db="EMBL/GenBank/DDBJ databases">
        <title>draft genome sequence of fig (Ficus carica).</title>
        <authorList>
            <person name="Takahashi T."/>
            <person name="Nishimura K."/>
        </authorList>
    </citation>
    <scope>NUCLEOTIDE SEQUENCE</scope>
</reference>
<proteinExistence type="predicted"/>
<sequence>MIETHGSRVADLGDPRGGGGGRLSSASPDRGGWSYFGALQFGDPRSRWGGVGWGGGEGGGRGSARRDSGRRFVLRWGEVVRFRWGGSFFIRMG</sequence>
<dbReference type="Proteomes" id="UP001187192">
    <property type="component" value="Unassembled WGS sequence"/>
</dbReference>
<accession>A0AA88ASH6</accession>
<organism evidence="2 3">
    <name type="scientific">Ficus carica</name>
    <name type="common">Common fig</name>
    <dbReference type="NCBI Taxonomy" id="3494"/>
    <lineage>
        <taxon>Eukaryota</taxon>
        <taxon>Viridiplantae</taxon>
        <taxon>Streptophyta</taxon>
        <taxon>Embryophyta</taxon>
        <taxon>Tracheophyta</taxon>
        <taxon>Spermatophyta</taxon>
        <taxon>Magnoliopsida</taxon>
        <taxon>eudicotyledons</taxon>
        <taxon>Gunneridae</taxon>
        <taxon>Pentapetalae</taxon>
        <taxon>rosids</taxon>
        <taxon>fabids</taxon>
        <taxon>Rosales</taxon>
        <taxon>Moraceae</taxon>
        <taxon>Ficeae</taxon>
        <taxon>Ficus</taxon>
    </lineage>
</organism>
<protein>
    <submittedName>
        <fullName evidence="2">Uncharacterized protein</fullName>
    </submittedName>
</protein>
<evidence type="ECO:0000313" key="3">
    <source>
        <dbReference type="Proteomes" id="UP001187192"/>
    </source>
</evidence>
<comment type="caution">
    <text evidence="2">The sequence shown here is derived from an EMBL/GenBank/DDBJ whole genome shotgun (WGS) entry which is preliminary data.</text>
</comment>
<evidence type="ECO:0000313" key="2">
    <source>
        <dbReference type="EMBL" id="GMN49846.1"/>
    </source>
</evidence>
<dbReference type="EMBL" id="BTGU01000032">
    <property type="protein sequence ID" value="GMN49846.1"/>
    <property type="molecule type" value="Genomic_DNA"/>
</dbReference>
<dbReference type="AlphaFoldDB" id="A0AA88ASH6"/>
<feature type="region of interest" description="Disordered" evidence="1">
    <location>
        <begin position="1"/>
        <end position="31"/>
    </location>
</feature>
<keyword evidence="3" id="KW-1185">Reference proteome</keyword>
<name>A0AA88ASH6_FICCA</name>
<feature type="compositionally biased region" description="Basic and acidic residues" evidence="1">
    <location>
        <begin position="1"/>
        <end position="14"/>
    </location>
</feature>